<dbReference type="Pfam" id="PF00085">
    <property type="entry name" value="Thioredoxin"/>
    <property type="match status" value="1"/>
</dbReference>
<keyword evidence="3" id="KW-1185">Reference proteome</keyword>
<dbReference type="Gene3D" id="3.40.30.10">
    <property type="entry name" value="Glutaredoxin"/>
    <property type="match status" value="1"/>
</dbReference>
<gene>
    <name evidence="2" type="ordered locus">Pyrfu_1372</name>
</gene>
<dbReference type="RefSeq" id="WP_014026907.1">
    <property type="nucleotide sequence ID" value="NC_015931.1"/>
</dbReference>
<dbReference type="Proteomes" id="UP000001037">
    <property type="component" value="Chromosome"/>
</dbReference>
<protein>
    <recommendedName>
        <fullName evidence="1">Thioredoxin domain-containing protein</fullName>
    </recommendedName>
</protein>
<dbReference type="InParanoid" id="G0EGT2"/>
<dbReference type="HOGENOM" id="CLU_2313894_0_0_2"/>
<dbReference type="eggNOG" id="arCOG01972">
    <property type="taxonomic scope" value="Archaea"/>
</dbReference>
<proteinExistence type="predicted"/>
<dbReference type="InterPro" id="IPR036249">
    <property type="entry name" value="Thioredoxin-like_sf"/>
</dbReference>
<dbReference type="AlphaFoldDB" id="G0EGT2"/>
<name>G0EGT2_PYRF1</name>
<accession>G0EGT2</accession>
<reference evidence="2 3" key="1">
    <citation type="journal article" date="2011" name="Stand. Genomic Sci.">
        <title>Complete genome sequence of the hyperthermophilic chemolithoautotroph Pyrolobus fumarii type strain (1A).</title>
        <authorList>
            <person name="Anderson I."/>
            <person name="Goker M."/>
            <person name="Nolan M."/>
            <person name="Lucas S."/>
            <person name="Hammon N."/>
            <person name="Deshpande S."/>
            <person name="Cheng J.F."/>
            <person name="Tapia R."/>
            <person name="Han C."/>
            <person name="Goodwin L."/>
            <person name="Pitluck S."/>
            <person name="Huntemann M."/>
            <person name="Liolios K."/>
            <person name="Ivanova N."/>
            <person name="Pagani I."/>
            <person name="Mavromatis K."/>
            <person name="Ovchinikova G."/>
            <person name="Pati A."/>
            <person name="Chen A."/>
            <person name="Palaniappan K."/>
            <person name="Land M."/>
            <person name="Hauser L."/>
            <person name="Brambilla E.M."/>
            <person name="Huber H."/>
            <person name="Yasawong M."/>
            <person name="Rohde M."/>
            <person name="Spring S."/>
            <person name="Abt B."/>
            <person name="Sikorski J."/>
            <person name="Wirth R."/>
            <person name="Detter J.C."/>
            <person name="Woyke T."/>
            <person name="Bristow J."/>
            <person name="Eisen J.A."/>
            <person name="Markowitz V."/>
            <person name="Hugenholtz P."/>
            <person name="Kyrpides N.C."/>
            <person name="Klenk H.P."/>
            <person name="Lapidus A."/>
        </authorList>
    </citation>
    <scope>NUCLEOTIDE SEQUENCE [LARGE SCALE GENOMIC DNA]</scope>
    <source>
        <strain evidence="3">DSM 11204 / 1A</strain>
    </source>
</reference>
<sequence>MAREQYRGMVVILFYNNRCSYCKRILREWRRFVASHRGEAVFLALPYNRATRKLFEQYDVYEVPTLIIVKNGEVIARIDGVRRIEQVEEVYAQLTINTV</sequence>
<evidence type="ECO:0000313" key="3">
    <source>
        <dbReference type="Proteomes" id="UP000001037"/>
    </source>
</evidence>
<dbReference type="SUPFAM" id="SSF52833">
    <property type="entry name" value="Thioredoxin-like"/>
    <property type="match status" value="1"/>
</dbReference>
<dbReference type="EMBL" id="CP002838">
    <property type="protein sequence ID" value="AEM39230.1"/>
    <property type="molecule type" value="Genomic_DNA"/>
</dbReference>
<feature type="domain" description="Thioredoxin" evidence="1">
    <location>
        <begin position="8"/>
        <end position="89"/>
    </location>
</feature>
<dbReference type="STRING" id="694429.Pyrfu_1372"/>
<evidence type="ECO:0000259" key="1">
    <source>
        <dbReference type="Pfam" id="PF00085"/>
    </source>
</evidence>
<dbReference type="InterPro" id="IPR013766">
    <property type="entry name" value="Thioredoxin_domain"/>
</dbReference>
<dbReference type="GeneID" id="11138557"/>
<dbReference type="OrthoDB" id="35385at2157"/>
<dbReference type="CDD" id="cd02947">
    <property type="entry name" value="TRX_family"/>
    <property type="match status" value="1"/>
</dbReference>
<dbReference type="KEGG" id="pfm:Pyrfu_1372"/>
<organism evidence="2 3">
    <name type="scientific">Pyrolobus fumarii (strain DSM 11204 / 1A)</name>
    <dbReference type="NCBI Taxonomy" id="694429"/>
    <lineage>
        <taxon>Archaea</taxon>
        <taxon>Thermoproteota</taxon>
        <taxon>Thermoprotei</taxon>
        <taxon>Desulfurococcales</taxon>
        <taxon>Pyrodictiaceae</taxon>
        <taxon>Pyrolobus</taxon>
    </lineage>
</organism>
<evidence type="ECO:0000313" key="2">
    <source>
        <dbReference type="EMBL" id="AEM39230.1"/>
    </source>
</evidence>